<evidence type="ECO:0000256" key="4">
    <source>
        <dbReference type="SAM" id="MobiDB-lite"/>
    </source>
</evidence>
<dbReference type="Pfam" id="PF00891">
    <property type="entry name" value="Methyltransf_2"/>
    <property type="match status" value="1"/>
</dbReference>
<dbReference type="InterPro" id="IPR016461">
    <property type="entry name" value="COMT-like"/>
</dbReference>
<protein>
    <recommendedName>
        <fullName evidence="5">O-methyltransferase C-terminal domain-containing protein</fullName>
    </recommendedName>
</protein>
<dbReference type="Gene3D" id="3.40.50.150">
    <property type="entry name" value="Vaccinia Virus protein VP39"/>
    <property type="match status" value="1"/>
</dbReference>
<dbReference type="GO" id="GO:0032259">
    <property type="term" value="P:methylation"/>
    <property type="evidence" value="ECO:0007669"/>
    <property type="project" value="UniProtKB-KW"/>
</dbReference>
<reference evidence="6" key="1">
    <citation type="submission" date="2019-05" db="EMBL/GenBank/DDBJ databases">
        <authorList>
            <person name="Naeem R."/>
            <person name="Antony C."/>
            <person name="Guan Q."/>
        </authorList>
    </citation>
    <scope>NUCLEOTIDE SEQUENCE</scope>
    <source>
        <strain evidence="6">2</strain>
    </source>
</reference>
<dbReference type="SUPFAM" id="SSF53335">
    <property type="entry name" value="S-adenosyl-L-methionine-dependent methyltransferases"/>
    <property type="match status" value="1"/>
</dbReference>
<keyword evidence="1" id="KW-0489">Methyltransferase</keyword>
<evidence type="ECO:0000256" key="2">
    <source>
        <dbReference type="ARBA" id="ARBA00022679"/>
    </source>
</evidence>
<evidence type="ECO:0000256" key="1">
    <source>
        <dbReference type="ARBA" id="ARBA00022603"/>
    </source>
</evidence>
<evidence type="ECO:0000313" key="6">
    <source>
        <dbReference type="EMBL" id="VTO99030.1"/>
    </source>
</evidence>
<dbReference type="InterPro" id="IPR001077">
    <property type="entry name" value="COMT_C"/>
</dbReference>
<gene>
    <name evidence="6" type="ORF">BIN_B_02823</name>
</gene>
<dbReference type="RefSeq" id="WP_204801702.1">
    <property type="nucleotide sequence ID" value="NZ_CAJMWM010000001.1"/>
</dbReference>
<feature type="region of interest" description="Disordered" evidence="4">
    <location>
        <begin position="1"/>
        <end position="20"/>
    </location>
</feature>
<dbReference type="EMBL" id="LR589089">
    <property type="protein sequence ID" value="VTO99030.1"/>
    <property type="molecule type" value="Genomic_DNA"/>
</dbReference>
<dbReference type="GO" id="GO:0008171">
    <property type="term" value="F:O-methyltransferase activity"/>
    <property type="evidence" value="ECO:0007669"/>
    <property type="project" value="InterPro"/>
</dbReference>
<name>A0A653EQA7_9MYCO</name>
<dbReference type="PROSITE" id="PS51683">
    <property type="entry name" value="SAM_OMT_II"/>
    <property type="match status" value="1"/>
</dbReference>
<evidence type="ECO:0000259" key="5">
    <source>
        <dbReference type="Pfam" id="PF00891"/>
    </source>
</evidence>
<dbReference type="InterPro" id="IPR029063">
    <property type="entry name" value="SAM-dependent_MTases_sf"/>
</dbReference>
<feature type="domain" description="O-methyltransferase C-terminal" evidence="5">
    <location>
        <begin position="23"/>
        <end position="59"/>
    </location>
</feature>
<keyword evidence="2" id="KW-0808">Transferase</keyword>
<proteinExistence type="predicted"/>
<organism evidence="6">
    <name type="scientific">Mycobacterium riyadhense</name>
    <dbReference type="NCBI Taxonomy" id="486698"/>
    <lineage>
        <taxon>Bacteria</taxon>
        <taxon>Bacillati</taxon>
        <taxon>Actinomycetota</taxon>
        <taxon>Actinomycetes</taxon>
        <taxon>Mycobacteriales</taxon>
        <taxon>Mycobacteriaceae</taxon>
        <taxon>Mycobacterium</taxon>
    </lineage>
</organism>
<sequence>MTTIYGCSTRGKPPRRSFSRRNAPGFAKLLDLEMLVLYNGGRERTRAEIEKLFSAAGFRLLRVVPTHSPTHVIEAERL</sequence>
<keyword evidence="3" id="KW-0949">S-adenosyl-L-methionine</keyword>
<evidence type="ECO:0000256" key="3">
    <source>
        <dbReference type="ARBA" id="ARBA00022691"/>
    </source>
</evidence>
<dbReference type="AlphaFoldDB" id="A0A653EQA7"/>
<accession>A0A653EQA7</accession>